<accession>A0A9W6WP85</accession>
<dbReference type="Pfam" id="PF17667">
    <property type="entry name" value="Pkinase_fungal"/>
    <property type="match status" value="1"/>
</dbReference>
<protein>
    <submittedName>
        <fullName evidence="2">Unnamed protein product</fullName>
    </submittedName>
</protein>
<dbReference type="EMBL" id="BSXW01000047">
    <property type="protein sequence ID" value="GMF10582.1"/>
    <property type="molecule type" value="Genomic_DNA"/>
</dbReference>
<evidence type="ECO:0000313" key="3">
    <source>
        <dbReference type="Proteomes" id="UP001165083"/>
    </source>
</evidence>
<reference evidence="2" key="1">
    <citation type="submission" date="2023-04" db="EMBL/GenBank/DDBJ databases">
        <title>Phytophthora lilii NBRC 32176.</title>
        <authorList>
            <person name="Ichikawa N."/>
            <person name="Sato H."/>
            <person name="Tonouchi N."/>
        </authorList>
    </citation>
    <scope>NUCLEOTIDE SEQUENCE</scope>
    <source>
        <strain evidence="2">NBRC 32176</strain>
    </source>
</reference>
<dbReference type="InterPro" id="IPR011009">
    <property type="entry name" value="Kinase-like_dom_sf"/>
</dbReference>
<evidence type="ECO:0000313" key="2">
    <source>
        <dbReference type="EMBL" id="GMF10582.1"/>
    </source>
</evidence>
<dbReference type="Gene3D" id="1.10.510.10">
    <property type="entry name" value="Transferase(Phosphotransferase) domain 1"/>
    <property type="match status" value="1"/>
</dbReference>
<keyword evidence="3" id="KW-1185">Reference proteome</keyword>
<proteinExistence type="predicted"/>
<dbReference type="AlphaFoldDB" id="A0A9W6WP85"/>
<name>A0A9W6WP85_9STRA</name>
<evidence type="ECO:0000259" key="1">
    <source>
        <dbReference type="Pfam" id="PF17667"/>
    </source>
</evidence>
<organism evidence="2 3">
    <name type="scientific">Phytophthora lilii</name>
    <dbReference type="NCBI Taxonomy" id="2077276"/>
    <lineage>
        <taxon>Eukaryota</taxon>
        <taxon>Sar</taxon>
        <taxon>Stramenopiles</taxon>
        <taxon>Oomycota</taxon>
        <taxon>Peronosporomycetes</taxon>
        <taxon>Peronosporales</taxon>
        <taxon>Peronosporaceae</taxon>
        <taxon>Phytophthora</taxon>
    </lineage>
</organism>
<feature type="domain" description="Fungal-type protein kinase" evidence="1">
    <location>
        <begin position="296"/>
        <end position="353"/>
    </location>
</feature>
<dbReference type="SUPFAM" id="SSF56112">
    <property type="entry name" value="Protein kinase-like (PK-like)"/>
    <property type="match status" value="1"/>
</dbReference>
<dbReference type="InterPro" id="IPR040976">
    <property type="entry name" value="Pkinase_fungal"/>
</dbReference>
<gene>
    <name evidence="2" type="ORF">Plil01_000137400</name>
</gene>
<dbReference type="Proteomes" id="UP001165083">
    <property type="component" value="Unassembled WGS sequence"/>
</dbReference>
<sequence>MVLCSLQCAIVGQARSSFDVEIDGDVKAGANAWLSSLTEDAKRLKKGEKTALIESLTQENNKLQGEDSISKYLEGVDAPTTKKAYQIVWDLAFRCVLDLIFSQARIDRDSCDDCPDFLFILDDVCVFRSEETSPEVSISVAANELCSKLVWGFGSVPYVFGYAASGYNVTLFALHRDDNGVVKNTAIGTFNLKVQEHKFEVVLAILNMALLFPAIVEACPASGKNEFMTITRSSGVVVRLFPTFVRKVFPDTSRLDHLIMLYGQMAAADVPNVDRLIKICYHKRSLSFEPRGTMVRPSNLLELLGALRDVLQALVALHGLGWIHRDIRWPNVIRQREGDSWFLIDCADAATSPQPSFSGQHLSRDEHAPEILWIMAPTLLLLTVGL</sequence>
<comment type="caution">
    <text evidence="2">The sequence shown here is derived from an EMBL/GenBank/DDBJ whole genome shotgun (WGS) entry which is preliminary data.</text>
</comment>
<dbReference type="OrthoDB" id="123727at2759"/>